<gene>
    <name evidence="2" type="ORF">F7231_04355</name>
</gene>
<keyword evidence="3" id="KW-1185">Reference proteome</keyword>
<evidence type="ECO:0000313" key="2">
    <source>
        <dbReference type="EMBL" id="NID09392.1"/>
    </source>
</evidence>
<accession>A0ABX0QEI9</accession>
<organism evidence="2 3">
    <name type="scientific">Fibrivirga algicola</name>
    <dbReference type="NCBI Taxonomy" id="2950420"/>
    <lineage>
        <taxon>Bacteria</taxon>
        <taxon>Pseudomonadati</taxon>
        <taxon>Bacteroidota</taxon>
        <taxon>Cytophagia</taxon>
        <taxon>Cytophagales</taxon>
        <taxon>Spirosomataceae</taxon>
        <taxon>Fibrivirga</taxon>
    </lineage>
</organism>
<evidence type="ECO:0000313" key="3">
    <source>
        <dbReference type="Proteomes" id="UP000606008"/>
    </source>
</evidence>
<reference evidence="3" key="1">
    <citation type="submission" date="2019-09" db="EMBL/GenBank/DDBJ databases">
        <authorList>
            <person name="Jung D.-H."/>
        </authorList>
    </citation>
    <scope>NUCLEOTIDE SEQUENCE [LARGE SCALE GENOMIC DNA]</scope>
    <source>
        <strain evidence="3">JA-25</strain>
    </source>
</reference>
<name>A0ABX0QEI9_9BACT</name>
<comment type="caution">
    <text evidence="2">The sequence shown here is derived from an EMBL/GenBank/DDBJ whole genome shotgun (WGS) entry which is preliminary data.</text>
</comment>
<evidence type="ECO:0000259" key="1">
    <source>
        <dbReference type="Pfam" id="PF18864"/>
    </source>
</evidence>
<feature type="domain" description="AbiTii" evidence="1">
    <location>
        <begin position="1"/>
        <end position="186"/>
    </location>
</feature>
<dbReference type="EMBL" id="WAEL01000001">
    <property type="protein sequence ID" value="NID09392.1"/>
    <property type="molecule type" value="Genomic_DNA"/>
</dbReference>
<dbReference type="Pfam" id="PF18864">
    <property type="entry name" value="AbiTii"/>
    <property type="match status" value="1"/>
</dbReference>
<reference evidence="3" key="2">
    <citation type="submission" date="2023-07" db="EMBL/GenBank/DDBJ databases">
        <authorList>
            <person name="Jung D.-H."/>
        </authorList>
    </citation>
    <scope>NUCLEOTIDE SEQUENCE [LARGE SCALE GENOMIC DNA]</scope>
    <source>
        <strain evidence="3">JA-25</strain>
    </source>
</reference>
<dbReference type="InterPro" id="IPR041304">
    <property type="entry name" value="AbiTii"/>
</dbReference>
<sequence>MDSSRDLTGPMLKTKFLAHKIGNSELLEWVNKELNGYKNADDLPDYRNVRVTTTMSFVVGDIKWSGQPIPTAGMSDAAKRLLSEGYFLESVATLSTFSSNDADDRLAFNIPAELVRYVEIHIKELGHNPYFNIVSIRKEASFSAAVQTLAVIRSRLLDFMLEIEEELGSETTIESLRAANRQITTIMYNTITNTGDGNVINSGDQAQVNASISINRGDIQGLVNKLTELKVSEPDQAELISALAIETTDPDTNLFGPRVNEWITRMLGKALNGSWQIGAGAAGGVLTELVKAYYGIGK</sequence>
<dbReference type="Proteomes" id="UP000606008">
    <property type="component" value="Unassembled WGS sequence"/>
</dbReference>
<proteinExistence type="predicted"/>
<protein>
    <recommendedName>
        <fullName evidence="1">AbiTii domain-containing protein</fullName>
    </recommendedName>
</protein>